<dbReference type="Proteomes" id="UP000646738">
    <property type="component" value="Unassembled WGS sequence"/>
</dbReference>
<evidence type="ECO:0000313" key="3">
    <source>
        <dbReference type="Proteomes" id="UP000646738"/>
    </source>
</evidence>
<feature type="domain" description="DUF7919" evidence="1">
    <location>
        <begin position="2"/>
        <end position="121"/>
    </location>
</feature>
<accession>A0ABQ3RGL1</accession>
<evidence type="ECO:0000313" key="2">
    <source>
        <dbReference type="EMBL" id="GHI54994.1"/>
    </source>
</evidence>
<reference evidence="3" key="1">
    <citation type="submission" date="2023-07" db="EMBL/GenBank/DDBJ databases">
        <title>Whole genome shotgun sequence of Streptomyces achromogenes subsp. rubradiris NBRC 14000.</title>
        <authorList>
            <person name="Komaki H."/>
            <person name="Tamura T."/>
        </authorList>
    </citation>
    <scope>NUCLEOTIDE SEQUENCE [LARGE SCALE GENOMIC DNA]</scope>
    <source>
        <strain evidence="3">NBRC 14000</strain>
    </source>
</reference>
<dbReference type="EMBL" id="BNEA01000015">
    <property type="protein sequence ID" value="GHI54994.1"/>
    <property type="molecule type" value="Genomic_DNA"/>
</dbReference>
<evidence type="ECO:0000259" key="1">
    <source>
        <dbReference type="Pfam" id="PF25535"/>
    </source>
</evidence>
<keyword evidence="3" id="KW-1185">Reference proteome</keyword>
<dbReference type="Pfam" id="PF25535">
    <property type="entry name" value="DUF7919"/>
    <property type="match status" value="1"/>
</dbReference>
<organism evidence="2 3">
    <name type="scientific">Streptomyces rubradiris</name>
    <name type="common">Streptomyces achromogenes subsp. rubradiris</name>
    <dbReference type="NCBI Taxonomy" id="285531"/>
    <lineage>
        <taxon>Bacteria</taxon>
        <taxon>Bacillati</taxon>
        <taxon>Actinomycetota</taxon>
        <taxon>Actinomycetes</taxon>
        <taxon>Kitasatosporales</taxon>
        <taxon>Streptomycetaceae</taxon>
        <taxon>Streptomyces</taxon>
    </lineage>
</organism>
<dbReference type="InterPro" id="IPR057679">
    <property type="entry name" value="DUF7919"/>
</dbReference>
<dbReference type="RefSeq" id="WP_189997553.1">
    <property type="nucleotide sequence ID" value="NZ_BNCB01000015.1"/>
</dbReference>
<proteinExistence type="predicted"/>
<comment type="caution">
    <text evidence="2">The sequence shown here is derived from an EMBL/GenBank/DDBJ whole genome shotgun (WGS) entry which is preliminary data.</text>
</comment>
<protein>
    <recommendedName>
        <fullName evidence="1">DUF7919 domain-containing protein</fullName>
    </recommendedName>
</protein>
<gene>
    <name evidence="2" type="ORF">Srubr_48400</name>
</gene>
<sequence length="143" mass="15770">MAYYPDLSSYSYDAGARGTLNVGWLSREHAYTTGVTPEGLVEALAGLARHAVNVQRGMHFCDLCPDFRTARERTSRGDLFLGSGEIHVPNGRGLTYASPAMIVHYVEDHSYLPPEDYRKAVRDRWGALRGHPGYSAGTSRTPP</sequence>
<name>A0ABQ3RGL1_STRRR</name>